<sequence length="68" mass="7401">MSRMQIDERCNRYEKQIQNAATVLIASAIVGLGLFVIGLAPFGGFCFLVASVSALTIIANKLLLMLRE</sequence>
<evidence type="ECO:0000313" key="3">
    <source>
        <dbReference type="Proteomes" id="UP000830236"/>
    </source>
</evidence>
<organism evidence="2 3">
    <name type="scientific">Actinomyces graevenitzii</name>
    <dbReference type="NCBI Taxonomy" id="55565"/>
    <lineage>
        <taxon>Bacteria</taxon>
        <taxon>Bacillati</taxon>
        <taxon>Actinomycetota</taxon>
        <taxon>Actinomycetes</taxon>
        <taxon>Actinomycetales</taxon>
        <taxon>Actinomycetaceae</taxon>
        <taxon>Actinomyces</taxon>
    </lineage>
</organism>
<evidence type="ECO:0000313" key="2">
    <source>
        <dbReference type="EMBL" id="UQF79034.1"/>
    </source>
</evidence>
<gene>
    <name evidence="2" type="ORF">M3I41_05315</name>
</gene>
<proteinExistence type="predicted"/>
<accession>A0A9E7DC10</accession>
<evidence type="ECO:0000256" key="1">
    <source>
        <dbReference type="SAM" id="Phobius"/>
    </source>
</evidence>
<keyword evidence="1" id="KW-1133">Transmembrane helix</keyword>
<keyword evidence="1" id="KW-0812">Transmembrane</keyword>
<dbReference type="AlphaFoldDB" id="A0A9E7DC10"/>
<dbReference type="EMBL" id="CP097095">
    <property type="protein sequence ID" value="UQF79034.1"/>
    <property type="molecule type" value="Genomic_DNA"/>
</dbReference>
<feature type="transmembrane region" description="Helical" evidence="1">
    <location>
        <begin position="47"/>
        <end position="66"/>
    </location>
</feature>
<name>A0A9E7DC10_9ACTO</name>
<keyword evidence="1" id="KW-0472">Membrane</keyword>
<reference evidence="2" key="1">
    <citation type="submission" date="2022-05" db="EMBL/GenBank/DDBJ databases">
        <title>Using nanopore sequencing to obtain complete genomes from saliva samples.</title>
        <authorList>
            <person name="Baker J.L."/>
        </authorList>
    </citation>
    <scope>NUCLEOTIDE SEQUENCE</scope>
    <source>
        <strain evidence="2">JCVI-JB-Ag32</strain>
    </source>
</reference>
<feature type="transmembrane region" description="Helical" evidence="1">
    <location>
        <begin position="21"/>
        <end position="41"/>
    </location>
</feature>
<dbReference type="KEGG" id="agh:M3I41_05315"/>
<protein>
    <submittedName>
        <fullName evidence="2">Uncharacterized protein</fullName>
    </submittedName>
</protein>
<dbReference type="Proteomes" id="UP000830236">
    <property type="component" value="Chromosome"/>
</dbReference>